<reference evidence="6 7" key="1">
    <citation type="submission" date="2014-12" db="EMBL/GenBank/DDBJ databases">
        <title>Draft genome sequences of 29 type strains of Enterococci.</title>
        <authorList>
            <person name="Zhong Z."/>
            <person name="Sun Z."/>
            <person name="Liu W."/>
            <person name="Zhang W."/>
            <person name="Zhang H."/>
        </authorList>
    </citation>
    <scope>NUCLEOTIDE SEQUENCE [LARGE SCALE GENOMIC DNA]</scope>
    <source>
        <strain evidence="6 7">DSM 15687</strain>
    </source>
</reference>
<evidence type="ECO:0000256" key="1">
    <source>
        <dbReference type="ARBA" id="ARBA00022491"/>
    </source>
</evidence>
<keyword evidence="3" id="KW-0238">DNA-binding</keyword>
<dbReference type="PANTHER" id="PTHR30204">
    <property type="entry name" value="REDOX-CYCLING DRUG-SENSING TRANSCRIPTIONAL ACTIVATOR SOXR"/>
    <property type="match status" value="1"/>
</dbReference>
<proteinExistence type="predicted"/>
<sequence length="171" mass="20357">MRNVQDFFIKKSMLQNLTYTVDKDFVDWYTLPNLLIERRRLMGEKELRRSMSVFPIGTVMKLTDLSARQIRYYEEQDFVHPERSEGNRRMYSLNDIDLLLEIKDYLSDGLNMAGIKKVYEMAQAKKQEEKSKKPLTDQDVRQIFRDEILAQGGLNKIGHYQSQGMQRQFFD</sequence>
<feature type="domain" description="HTH merR-type" evidence="5">
    <location>
        <begin position="53"/>
        <end position="121"/>
    </location>
</feature>
<dbReference type="SMART" id="SM00422">
    <property type="entry name" value="HTH_MERR"/>
    <property type="match status" value="1"/>
</dbReference>
<protein>
    <recommendedName>
        <fullName evidence="5">HTH merR-type domain-containing protein</fullName>
    </recommendedName>
</protein>
<evidence type="ECO:0000313" key="6">
    <source>
        <dbReference type="EMBL" id="OJG83191.1"/>
    </source>
</evidence>
<dbReference type="Proteomes" id="UP000182152">
    <property type="component" value="Unassembled WGS sequence"/>
</dbReference>
<dbReference type="PANTHER" id="PTHR30204:SF65">
    <property type="entry name" value="HTH-TYPE TRANSCRIPTIONAL REGULATOR TNRA"/>
    <property type="match status" value="1"/>
</dbReference>
<dbReference type="STRING" id="150033.RV14_GL001886"/>
<evidence type="ECO:0000256" key="4">
    <source>
        <dbReference type="ARBA" id="ARBA00023163"/>
    </source>
</evidence>
<dbReference type="CDD" id="cd01105">
    <property type="entry name" value="HTH_GlnR-like"/>
    <property type="match status" value="1"/>
</dbReference>
<dbReference type="GO" id="GO:0003700">
    <property type="term" value="F:DNA-binding transcription factor activity"/>
    <property type="evidence" value="ECO:0007669"/>
    <property type="project" value="InterPro"/>
</dbReference>
<dbReference type="AlphaFoldDB" id="A0A1L8WQ95"/>
<comment type="caution">
    <text evidence="6">The sequence shown here is derived from an EMBL/GenBank/DDBJ whole genome shotgun (WGS) entry which is preliminary data.</text>
</comment>
<keyword evidence="2" id="KW-0805">Transcription regulation</keyword>
<dbReference type="PROSITE" id="PS50937">
    <property type="entry name" value="HTH_MERR_2"/>
    <property type="match status" value="1"/>
</dbReference>
<dbReference type="Gene3D" id="1.10.1660.10">
    <property type="match status" value="1"/>
</dbReference>
<evidence type="ECO:0000259" key="5">
    <source>
        <dbReference type="PROSITE" id="PS50937"/>
    </source>
</evidence>
<dbReference type="Pfam" id="PF13411">
    <property type="entry name" value="MerR_1"/>
    <property type="match status" value="1"/>
</dbReference>
<dbReference type="GO" id="GO:0003677">
    <property type="term" value="F:DNA binding"/>
    <property type="evidence" value="ECO:0007669"/>
    <property type="project" value="UniProtKB-KW"/>
</dbReference>
<gene>
    <name evidence="6" type="ORF">RV14_GL001886</name>
</gene>
<dbReference type="InterPro" id="IPR000551">
    <property type="entry name" value="MerR-type_HTH_dom"/>
</dbReference>
<keyword evidence="1" id="KW-0678">Repressor</keyword>
<organism evidence="6 7">
    <name type="scientific">Enterococcus ratti</name>
    <dbReference type="NCBI Taxonomy" id="150033"/>
    <lineage>
        <taxon>Bacteria</taxon>
        <taxon>Bacillati</taxon>
        <taxon>Bacillota</taxon>
        <taxon>Bacilli</taxon>
        <taxon>Lactobacillales</taxon>
        <taxon>Enterococcaceae</taxon>
        <taxon>Enterococcus</taxon>
    </lineage>
</organism>
<keyword evidence="7" id="KW-1185">Reference proteome</keyword>
<dbReference type="PROSITE" id="PS00552">
    <property type="entry name" value="HTH_MERR_1"/>
    <property type="match status" value="1"/>
</dbReference>
<accession>A0A1L8WQ95</accession>
<evidence type="ECO:0000256" key="2">
    <source>
        <dbReference type="ARBA" id="ARBA00023015"/>
    </source>
</evidence>
<dbReference type="EMBL" id="JXLB01000005">
    <property type="protein sequence ID" value="OJG83191.1"/>
    <property type="molecule type" value="Genomic_DNA"/>
</dbReference>
<evidence type="ECO:0000313" key="7">
    <source>
        <dbReference type="Proteomes" id="UP000182152"/>
    </source>
</evidence>
<name>A0A1L8WQ95_9ENTE</name>
<dbReference type="InterPro" id="IPR009061">
    <property type="entry name" value="DNA-bd_dom_put_sf"/>
</dbReference>
<dbReference type="InterPro" id="IPR047057">
    <property type="entry name" value="MerR_fam"/>
</dbReference>
<dbReference type="SUPFAM" id="SSF46955">
    <property type="entry name" value="Putative DNA-binding domain"/>
    <property type="match status" value="1"/>
</dbReference>
<evidence type="ECO:0000256" key="3">
    <source>
        <dbReference type="ARBA" id="ARBA00023125"/>
    </source>
</evidence>
<keyword evidence="4" id="KW-0804">Transcription</keyword>